<sequence length="300" mass="32434">MGGISYAASNGEPGEVTVFRTVLGAVLLSAASLVSANTGVAFVHGTGKQTDALNDYWQSGFVNSVRQGLPNQANYTVINCDFGQYMWDSQAAGCLAGQLSSFINAKGITDLVVITHSNGGNVMRWILSNPTYDSRYPNIINRIRWVNALAPSSAGTPLANAVMAGNVFEQSLGWLLGYKSDAVRMQQTSWMAHYNANNLYGTSGRPALPKGFWSVVGSDVETAFWDGDSYCGGYHLNLGLEITQAWLASCSDGFLECSSQAAAGRVWFYDTSHTAGREPLSHNQSRRQCFNLDVILRNDV</sequence>
<dbReference type="AlphaFoldDB" id="A0AAW3ZMZ6"/>
<name>A0AAW3ZMZ6_9GAMM</name>
<dbReference type="EMBL" id="JACYTR010000040">
    <property type="protein sequence ID" value="MBD8527108.1"/>
    <property type="molecule type" value="Genomic_DNA"/>
</dbReference>
<gene>
    <name evidence="1" type="ORF">IFO71_15305</name>
</gene>
<evidence type="ECO:0000313" key="2">
    <source>
        <dbReference type="Proteomes" id="UP000613768"/>
    </source>
</evidence>
<dbReference type="Proteomes" id="UP000613768">
    <property type="component" value="Unassembled WGS sequence"/>
</dbReference>
<keyword evidence="2" id="KW-1185">Reference proteome</keyword>
<accession>A0AAW3ZMZ6</accession>
<evidence type="ECO:0008006" key="3">
    <source>
        <dbReference type="Google" id="ProtNLM"/>
    </source>
</evidence>
<dbReference type="InterPro" id="IPR029058">
    <property type="entry name" value="AB_hydrolase_fold"/>
</dbReference>
<evidence type="ECO:0000313" key="1">
    <source>
        <dbReference type="EMBL" id="MBD8527108.1"/>
    </source>
</evidence>
<reference evidence="1 2" key="1">
    <citation type="submission" date="2020-09" db="EMBL/GenBank/DDBJ databases">
        <title>Pseudoxanthomonas sp. CAU 1598 isolated from sand of Yaerae Beach.</title>
        <authorList>
            <person name="Kim W."/>
        </authorList>
    </citation>
    <scope>NUCLEOTIDE SEQUENCE [LARGE SCALE GENOMIC DNA]</scope>
    <source>
        <strain evidence="1 2">CAU 1598</strain>
    </source>
</reference>
<proteinExistence type="predicted"/>
<dbReference type="RefSeq" id="WP_192030530.1">
    <property type="nucleotide sequence ID" value="NZ_JACYTR010000040.1"/>
</dbReference>
<comment type="caution">
    <text evidence="1">The sequence shown here is derived from an EMBL/GenBank/DDBJ whole genome shotgun (WGS) entry which is preliminary data.</text>
</comment>
<organism evidence="1 2">
    <name type="scientific">Pseudomarimonas arenosa</name>
    <dbReference type="NCBI Taxonomy" id="2774145"/>
    <lineage>
        <taxon>Bacteria</taxon>
        <taxon>Pseudomonadati</taxon>
        <taxon>Pseudomonadota</taxon>
        <taxon>Gammaproteobacteria</taxon>
        <taxon>Lysobacterales</taxon>
        <taxon>Lysobacteraceae</taxon>
        <taxon>Pseudomarimonas</taxon>
    </lineage>
</organism>
<protein>
    <recommendedName>
        <fullName evidence="3">Lipase</fullName>
    </recommendedName>
</protein>
<dbReference type="SUPFAM" id="SSF53474">
    <property type="entry name" value="alpha/beta-Hydrolases"/>
    <property type="match status" value="1"/>
</dbReference>
<dbReference type="Gene3D" id="3.40.50.1820">
    <property type="entry name" value="alpha/beta hydrolase"/>
    <property type="match status" value="1"/>
</dbReference>